<sequence length="43" mass="4688">MKLIYLRLRNISSGTGGYSSAGTQNRTVVFNTLTSCPVLEHDS</sequence>
<evidence type="ECO:0000313" key="7">
    <source>
        <dbReference type="EMBL" id="CNV48211.1"/>
    </source>
</evidence>
<dbReference type="EMBL" id="CFOH01000841">
    <property type="protein sequence ID" value="CFE71308.1"/>
    <property type="molecule type" value="Genomic_DNA"/>
</dbReference>
<dbReference type="EMBL" id="CNGE01000705">
    <property type="protein sequence ID" value="CKT22958.1"/>
    <property type="molecule type" value="Genomic_DNA"/>
</dbReference>
<dbReference type="EMBL" id="CSAD01000923">
    <property type="protein sequence ID" value="COW63197.1"/>
    <property type="molecule type" value="Genomic_DNA"/>
</dbReference>
<evidence type="ECO:0000313" key="15">
    <source>
        <dbReference type="Proteomes" id="UP000045842"/>
    </source>
</evidence>
<evidence type="ECO:0000313" key="20">
    <source>
        <dbReference type="Proteomes" id="UP000048948"/>
    </source>
</evidence>
<dbReference type="Proteomes" id="UP000045842">
    <property type="component" value="Unassembled WGS sequence"/>
</dbReference>
<evidence type="ECO:0000313" key="23">
    <source>
        <dbReference type="Proteomes" id="UP000189452"/>
    </source>
</evidence>
<evidence type="ECO:0000313" key="12">
    <source>
        <dbReference type="EMBL" id="VCU52171.1"/>
    </source>
</evidence>
<dbReference type="Proteomes" id="UP000300237">
    <property type="component" value="Chromosome"/>
</dbReference>
<reference evidence="11 23" key="4">
    <citation type="submission" date="2016-04" db="EMBL/GenBank/DDBJ databases">
        <authorList>
            <person name="Bigi M."/>
            <person name="Bigi F."/>
            <person name="Soria M.A."/>
        </authorList>
    </citation>
    <scope>NUCLEOTIDE SEQUENCE [LARGE SCALE GENOMIC DNA]</scope>
    <source>
        <strain evidence="11 23">6548</strain>
    </source>
</reference>
<evidence type="ECO:0000313" key="11">
    <source>
        <dbReference type="EMBL" id="OMH61826.1"/>
    </source>
</evidence>
<dbReference type="Proteomes" id="UP000050164">
    <property type="component" value="Unassembled WGS sequence"/>
</dbReference>
<evidence type="ECO:0000313" key="21">
    <source>
        <dbReference type="Proteomes" id="UP000050139"/>
    </source>
</evidence>
<dbReference type="Proteomes" id="UP000048948">
    <property type="component" value="Unassembled WGS sequence"/>
</dbReference>
<evidence type="ECO:0000313" key="5">
    <source>
        <dbReference type="EMBL" id="CKT22958.1"/>
    </source>
</evidence>
<evidence type="ECO:0000313" key="19">
    <source>
        <dbReference type="Proteomes" id="UP000048600"/>
    </source>
</evidence>
<evidence type="ECO:0000313" key="24">
    <source>
        <dbReference type="Proteomes" id="UP000300237"/>
    </source>
</evidence>
<dbReference type="EMBL" id="CSAE01000702">
    <property type="protein sequence ID" value="COW79108.1"/>
    <property type="molecule type" value="Genomic_DNA"/>
</dbReference>
<organism evidence="11 23">
    <name type="scientific">Mycobacterium tuberculosis</name>
    <dbReference type="NCBI Taxonomy" id="1773"/>
    <lineage>
        <taxon>Bacteria</taxon>
        <taxon>Bacillati</taxon>
        <taxon>Actinomycetota</taxon>
        <taxon>Actinomycetes</taxon>
        <taxon>Mycobacteriales</taxon>
        <taxon>Mycobacteriaceae</taxon>
        <taxon>Mycobacterium</taxon>
        <taxon>Mycobacterium tuberculosis complex</taxon>
    </lineage>
</organism>
<dbReference type="Proteomes" id="UP000046947">
    <property type="component" value="Unassembled WGS sequence"/>
</dbReference>
<evidence type="ECO:0000313" key="17">
    <source>
        <dbReference type="Proteomes" id="UP000046947"/>
    </source>
</evidence>
<dbReference type="Proteomes" id="UP000038802">
    <property type="component" value="Unassembled WGS sequence"/>
</dbReference>
<dbReference type="PATRIC" id="fig|1773.2383.peg.4443"/>
<evidence type="ECO:0000313" key="14">
    <source>
        <dbReference type="Proteomes" id="UP000039217"/>
    </source>
</evidence>
<evidence type="ECO:0000313" key="8">
    <source>
        <dbReference type="EMBL" id="COW63197.1"/>
    </source>
</evidence>
<evidence type="ECO:0000313" key="6">
    <source>
        <dbReference type="EMBL" id="CLW71999.1"/>
    </source>
</evidence>
<dbReference type="Proteomes" id="UP000189452">
    <property type="component" value="Chromosome"/>
</dbReference>
<reference evidence="13 14" key="2">
    <citation type="submission" date="2015-03" db="EMBL/GenBank/DDBJ databases">
        <authorList>
            <consortium name="Pathogen Informatics"/>
        </authorList>
    </citation>
    <scope>NUCLEOTIDE SEQUENCE [LARGE SCALE GENOMIC DNA]</scope>
    <source>
        <strain evidence="5 20">Bir 172</strain>
        <strain evidence="4 22">Bir 185</strain>
        <strain evidence="3 16">C09601061</strain>
        <strain evidence="7 14">D00501624</strain>
        <strain evidence="8 15">G09801536</strain>
        <strain evidence="1 18">G09901357</strain>
        <strain evidence="2 17">H09601792</strain>
        <strain evidence="13">K00500041</strain>
        <strain evidence="10 19">P00601463</strain>
    </source>
</reference>
<evidence type="ECO:0000313" key="13">
    <source>
        <dbReference type="Proteomes" id="UP000038802"/>
    </source>
</evidence>
<dbReference type="Proteomes" id="UP000048289">
    <property type="component" value="Unassembled WGS sequence"/>
</dbReference>
<gene>
    <name evidence="11" type="ORF">A4S10_04026</name>
    <name evidence="12" type="ORF">DKC2_4092</name>
    <name evidence="3" type="ORF">ERS007657_01327</name>
    <name evidence="7" type="ORF">ERS007661_02497</name>
    <name evidence="8" type="ORF">ERS007679_04103</name>
    <name evidence="1" type="ORF">ERS007681_04106</name>
    <name evidence="2" type="ORF">ERS007688_03655</name>
    <name evidence="9" type="ORF">ERS007703_04231</name>
    <name evidence="10" type="ORF">ERS007741_03469</name>
    <name evidence="5" type="ORF">ERS027646_03188</name>
    <name evidence="4" type="ORF">ERS027659_02730</name>
    <name evidence="6" type="ORF">ERS094118_03140</name>
</gene>
<reference evidence="11 23" key="5">
    <citation type="submission" date="2017-02" db="EMBL/GenBank/DDBJ databases">
        <title>Protein polymorphisms may explain contrasting epidemiological fitness of two variants of a multidrug-resistant Mycobacterium tuberculosis strain.</title>
        <authorList>
            <person name="Bigi M.M."/>
            <person name="Lopez B."/>
            <person name="Blanco F.C."/>
            <person name="Sasiain M.C."/>
            <person name="De La Barrera S."/>
            <person name="Ritacco V."/>
            <person name="Bigi F."/>
            <person name="Soria M.A."/>
        </authorList>
    </citation>
    <scope>NUCLEOTIDE SEQUENCE [LARGE SCALE GENOMIC DNA]</scope>
    <source>
        <strain evidence="11 23">6548</strain>
    </source>
</reference>
<dbReference type="AlphaFoldDB" id="A0A0E8BL30"/>
<evidence type="ECO:0000313" key="9">
    <source>
        <dbReference type="EMBL" id="COW79108.1"/>
    </source>
</evidence>
<proteinExistence type="predicted"/>
<dbReference type="Proteomes" id="UP000046680">
    <property type="component" value="Unassembled WGS sequence"/>
</dbReference>
<evidence type="ECO:0000313" key="10">
    <source>
        <dbReference type="EMBL" id="COW94027.1"/>
    </source>
</evidence>
<evidence type="ECO:0000313" key="2">
    <source>
        <dbReference type="EMBL" id="CFE71308.1"/>
    </source>
</evidence>
<evidence type="ECO:0000313" key="4">
    <source>
        <dbReference type="EMBL" id="CKS16784.1"/>
    </source>
</evidence>
<name>A0A0E8BL30_MYCTX</name>
<dbReference type="EMBL" id="CHKL01000529">
    <property type="protein sequence ID" value="COW94027.1"/>
    <property type="molecule type" value="Genomic_DNA"/>
</dbReference>
<dbReference type="EMBL" id="CFOE01000882">
    <property type="protein sequence ID" value="CFE46566.1"/>
    <property type="molecule type" value="Genomic_DNA"/>
</dbReference>
<dbReference type="Proteomes" id="UP000039217">
    <property type="component" value="Unassembled WGS sequence"/>
</dbReference>
<dbReference type="EMBL" id="COPH01000027">
    <property type="protein sequence ID" value="CLW71999.1"/>
    <property type="molecule type" value="Genomic_DNA"/>
</dbReference>
<accession>A0A0E8BL30</accession>
<evidence type="ECO:0000313" key="18">
    <source>
        <dbReference type="Proteomes" id="UP000048289"/>
    </source>
</evidence>
<dbReference type="Proteomes" id="UP000048600">
    <property type="component" value="Unassembled WGS sequence"/>
</dbReference>
<dbReference type="EMBL" id="LR027516">
    <property type="protein sequence ID" value="VCU52171.1"/>
    <property type="molecule type" value="Genomic_DNA"/>
</dbReference>
<evidence type="ECO:0000313" key="1">
    <source>
        <dbReference type="EMBL" id="CFE46566.1"/>
    </source>
</evidence>
<dbReference type="EMBL" id="LWDQ01000001">
    <property type="protein sequence ID" value="OMH61826.1"/>
    <property type="molecule type" value="Genomic_DNA"/>
</dbReference>
<reference evidence="9" key="1">
    <citation type="submission" date="2015-03" db="EMBL/GenBank/DDBJ databases">
        <authorList>
            <person name="Murphy D."/>
        </authorList>
    </citation>
    <scope>NUCLEOTIDE SEQUENCE [LARGE SCALE GENOMIC DNA]</scope>
    <source>
        <strain evidence="9">K00500041</strain>
    </source>
</reference>
<reference evidence="12 24" key="6">
    <citation type="submission" date="2018-08" db="EMBL/GenBank/DDBJ databases">
        <authorList>
            <person name="Fokvardsen B D."/>
            <person name="Norman A."/>
        </authorList>
    </citation>
    <scope>NUCLEOTIDE SEQUENCE [LARGE SCALE GENOMIC DNA]</scope>
    <source>
        <strain evidence="12 24">DKC2</strain>
    </source>
</reference>
<reference evidence="6 21" key="3">
    <citation type="submission" date="2015-03" db="EMBL/GenBank/DDBJ databases">
        <authorList>
            <consortium name="Pathogen Informatics"/>
            <person name="Murphy D."/>
        </authorList>
    </citation>
    <scope>NUCLEOTIDE SEQUENCE [LARGE SCALE GENOMIC DNA]</scope>
    <source>
        <strain evidence="6 21">0268S</strain>
    </source>
</reference>
<dbReference type="EMBL" id="CGCX01000397">
    <property type="protein sequence ID" value="CFR75036.1"/>
    <property type="molecule type" value="Genomic_DNA"/>
</dbReference>
<dbReference type="Proteomes" id="UP000050139">
    <property type="component" value="Unassembled WGS sequence"/>
</dbReference>
<evidence type="ECO:0000313" key="22">
    <source>
        <dbReference type="Proteomes" id="UP000050164"/>
    </source>
</evidence>
<dbReference type="EMBL" id="CNFT01000691">
    <property type="protein sequence ID" value="CKS16784.1"/>
    <property type="molecule type" value="Genomic_DNA"/>
</dbReference>
<protein>
    <submittedName>
        <fullName evidence="1">Transposase</fullName>
    </submittedName>
</protein>
<evidence type="ECO:0000313" key="16">
    <source>
        <dbReference type="Proteomes" id="UP000046680"/>
    </source>
</evidence>
<evidence type="ECO:0000313" key="3">
    <source>
        <dbReference type="EMBL" id="CFR75036.1"/>
    </source>
</evidence>
<dbReference type="EMBL" id="CQQC01000889">
    <property type="protein sequence ID" value="CNV48211.1"/>
    <property type="molecule type" value="Genomic_DNA"/>
</dbReference>